<proteinExistence type="predicted"/>
<organism evidence="2 3">
    <name type="scientific">Paracoccus liaowanqingii</name>
    <dbReference type="NCBI Taxonomy" id="2560053"/>
    <lineage>
        <taxon>Bacteria</taxon>
        <taxon>Pseudomonadati</taxon>
        <taxon>Pseudomonadota</taxon>
        <taxon>Alphaproteobacteria</taxon>
        <taxon>Rhodobacterales</taxon>
        <taxon>Paracoccaceae</taxon>
        <taxon>Paracoccus</taxon>
    </lineage>
</organism>
<evidence type="ECO:0000313" key="3">
    <source>
        <dbReference type="Proteomes" id="UP000297972"/>
    </source>
</evidence>
<dbReference type="EMBL" id="SRPG01000189">
    <property type="protein sequence ID" value="TGN52616.1"/>
    <property type="molecule type" value="Genomic_DNA"/>
</dbReference>
<evidence type="ECO:0000313" key="2">
    <source>
        <dbReference type="EMBL" id="TGN52616.1"/>
    </source>
</evidence>
<sequence length="402" mass="45420">MNKENFSLRSLVSSLLHSLKNSFKFNYQIDRNGDAGLAQSKVYALKIPKTPSQIKNTFWAQAKPGIQVPDPLLFTKIEVVPAREIYRNRTMIDGGPVWPDFETNPIVRHYRHDGPVDRNGHPTNADLLKIRKPTIWGGRVIPHFGHLVAEHMNRLPASLYSRPDDLVFFTVPEGIEKHQIPGYFWAIADWFGLPRDQIRIVKRPLLVEELRVTPQAECLLSCTPPVWHLDLLDEVARINQLKPVENEVVFVCRKGYLAMGKGGTAGEEALTESLSRAGVLILNPARESLKRQMEIYAGAKLLVFAEGSAVHGRQLLGRIQQKILILSRRPKSEIARAMLEPRCSELEYVLAISDFATPIKTTGARMRPNGISFYDLDILFSTFARHGVALAENWDSTVYKNI</sequence>
<reference evidence="2 3" key="1">
    <citation type="submission" date="2019-03" db="EMBL/GenBank/DDBJ databases">
        <authorList>
            <person name="Li J."/>
        </authorList>
    </citation>
    <scope>NUCLEOTIDE SEQUENCE [LARGE SCALE GENOMIC DNA]</scope>
    <source>
        <strain evidence="2 3">3058</strain>
    </source>
</reference>
<protein>
    <submittedName>
        <fullName evidence="2">Glycosyltransferase family 61 protein</fullName>
    </submittedName>
</protein>
<keyword evidence="2" id="KW-0808">Transferase</keyword>
<dbReference type="InterPro" id="IPR049625">
    <property type="entry name" value="Glyco_transf_61_cat"/>
</dbReference>
<dbReference type="OrthoDB" id="3760154at2"/>
<keyword evidence="3" id="KW-1185">Reference proteome</keyword>
<dbReference type="Proteomes" id="UP000297972">
    <property type="component" value="Unassembled WGS sequence"/>
</dbReference>
<dbReference type="GO" id="GO:0016757">
    <property type="term" value="F:glycosyltransferase activity"/>
    <property type="evidence" value="ECO:0007669"/>
    <property type="project" value="InterPro"/>
</dbReference>
<feature type="domain" description="Glycosyltransferase 61 catalytic" evidence="1">
    <location>
        <begin position="144"/>
        <end position="311"/>
    </location>
</feature>
<evidence type="ECO:0000259" key="1">
    <source>
        <dbReference type="Pfam" id="PF04577"/>
    </source>
</evidence>
<accession>A0A4Z1BIG7</accession>
<dbReference type="AlphaFoldDB" id="A0A4Z1BIG7"/>
<comment type="caution">
    <text evidence="2">The sequence shown here is derived from an EMBL/GenBank/DDBJ whole genome shotgun (WGS) entry which is preliminary data.</text>
</comment>
<dbReference type="RefSeq" id="WP_135818481.1">
    <property type="nucleotide sequence ID" value="NZ_SRPG01000189.1"/>
</dbReference>
<dbReference type="Pfam" id="PF04577">
    <property type="entry name" value="Glyco_transf_61"/>
    <property type="match status" value="1"/>
</dbReference>
<name>A0A4Z1BIG7_9RHOB</name>
<gene>
    <name evidence="2" type="ORF">E4L95_16200</name>
</gene>